<dbReference type="AlphaFoldDB" id="A0A6P8R2N9"/>
<evidence type="ECO:0000256" key="1">
    <source>
        <dbReference type="ARBA" id="ARBA00004651"/>
    </source>
</evidence>
<dbReference type="RefSeq" id="XP_033794223.1">
    <property type="nucleotide sequence ID" value="XM_033938332.1"/>
</dbReference>
<accession>A0A6P8R2N9</accession>
<comment type="subcellular location">
    <subcellularLocation>
        <location evidence="1 11">Cell membrane</location>
        <topology evidence="1 11">Multi-pass membrane protein</topology>
    </subcellularLocation>
</comment>
<keyword evidence="7 11" id="KW-0472">Membrane</keyword>
<keyword evidence="8 10" id="KW-0675">Receptor</keyword>
<dbReference type="PRINTS" id="PR00237">
    <property type="entry name" value="GPCRRHODOPSN"/>
</dbReference>
<evidence type="ECO:0000313" key="14">
    <source>
        <dbReference type="RefSeq" id="XP_033794223.1"/>
    </source>
</evidence>
<feature type="transmembrane region" description="Helical" evidence="11">
    <location>
        <begin position="27"/>
        <end position="48"/>
    </location>
</feature>
<reference evidence="14" key="1">
    <citation type="submission" date="2025-08" db="UniProtKB">
        <authorList>
            <consortium name="RefSeq"/>
        </authorList>
    </citation>
    <scope>IDENTIFICATION</scope>
</reference>
<feature type="transmembrane region" description="Helical" evidence="11">
    <location>
        <begin position="141"/>
        <end position="162"/>
    </location>
</feature>
<evidence type="ECO:0000256" key="8">
    <source>
        <dbReference type="ARBA" id="ARBA00023170"/>
    </source>
</evidence>
<keyword evidence="13" id="KW-1185">Reference proteome</keyword>
<keyword evidence="6 10" id="KW-0297">G-protein coupled receptor</keyword>
<protein>
    <recommendedName>
        <fullName evidence="11">Olfactory receptor</fullName>
    </recommendedName>
</protein>
<evidence type="ECO:0000256" key="3">
    <source>
        <dbReference type="ARBA" id="ARBA00022692"/>
    </source>
</evidence>
<dbReference type="InterPro" id="IPR050516">
    <property type="entry name" value="Olfactory_GPCR"/>
</dbReference>
<dbReference type="InParanoid" id="A0A6P8R2N9"/>
<dbReference type="PANTHER" id="PTHR26452">
    <property type="entry name" value="OLFACTORY RECEPTOR"/>
    <property type="match status" value="1"/>
</dbReference>
<name>A0A6P8R2N9_GEOSA</name>
<keyword evidence="4 11" id="KW-0552">Olfaction</keyword>
<evidence type="ECO:0000259" key="12">
    <source>
        <dbReference type="PROSITE" id="PS50262"/>
    </source>
</evidence>
<keyword evidence="9 10" id="KW-0807">Transducer</keyword>
<feature type="transmembrane region" description="Helical" evidence="11">
    <location>
        <begin position="60"/>
        <end position="81"/>
    </location>
</feature>
<organism evidence="13 14">
    <name type="scientific">Geotrypetes seraphini</name>
    <name type="common">Gaboon caecilian</name>
    <name type="synonym">Caecilia seraphini</name>
    <dbReference type="NCBI Taxonomy" id="260995"/>
    <lineage>
        <taxon>Eukaryota</taxon>
        <taxon>Metazoa</taxon>
        <taxon>Chordata</taxon>
        <taxon>Craniata</taxon>
        <taxon>Vertebrata</taxon>
        <taxon>Euteleostomi</taxon>
        <taxon>Amphibia</taxon>
        <taxon>Gymnophiona</taxon>
        <taxon>Geotrypetes</taxon>
    </lineage>
</organism>
<feature type="transmembrane region" description="Helical" evidence="11">
    <location>
        <begin position="208"/>
        <end position="226"/>
    </location>
</feature>
<dbReference type="Proteomes" id="UP000515159">
    <property type="component" value="Chromosome 3"/>
</dbReference>
<dbReference type="PROSITE" id="PS50262">
    <property type="entry name" value="G_PROTEIN_RECEP_F1_2"/>
    <property type="match status" value="1"/>
</dbReference>
<keyword evidence="2 11" id="KW-1003">Cell membrane</keyword>
<keyword evidence="11" id="KW-0716">Sensory transduction</keyword>
<evidence type="ECO:0000256" key="10">
    <source>
        <dbReference type="RuleBase" id="RU000688"/>
    </source>
</evidence>
<evidence type="ECO:0000256" key="2">
    <source>
        <dbReference type="ARBA" id="ARBA00022475"/>
    </source>
</evidence>
<comment type="similarity">
    <text evidence="10">Belongs to the G-protein coupled receptor 1 family.</text>
</comment>
<sequence length="320" mass="36678">MEPQNWTTVKEFLLLGFSDLPEHQVPLFLLFLSMYVLNLLGNTTMITLVATDHHLHSPMYFFISNLSFVDMCFSSVIIPQMLTNIFSENKIISYTACMTQLFFFILCVGIEVTLLPVMAYDRYVAICNPLHYPMLMNRRTCLCLLGVCWLIGILNSLLHTLLTCRLSFCSSNKVHHFFCDVPPLLKLSCTDTFLNELIIFTEGSLQDMVAFMFIIISYIRIISTVLKVSSVSGRSKAFSTCSSHIANVTLYFGSIFFMYFRPSSSYSLEYDRVASVMYTAVTPMLNSFIYSLRNKDVKMALKRMISEKILQKERSTDDLL</sequence>
<feature type="transmembrane region" description="Helical" evidence="11">
    <location>
        <begin position="272"/>
        <end position="292"/>
    </location>
</feature>
<feature type="transmembrane region" description="Helical" evidence="11">
    <location>
        <begin position="101"/>
        <end position="120"/>
    </location>
</feature>
<dbReference type="InterPro" id="IPR017452">
    <property type="entry name" value="GPCR_Rhodpsn_7TM"/>
</dbReference>
<evidence type="ECO:0000256" key="9">
    <source>
        <dbReference type="ARBA" id="ARBA00023224"/>
    </source>
</evidence>
<dbReference type="GO" id="GO:0004930">
    <property type="term" value="F:G protein-coupled receptor activity"/>
    <property type="evidence" value="ECO:0007669"/>
    <property type="project" value="UniProtKB-KW"/>
</dbReference>
<evidence type="ECO:0000256" key="5">
    <source>
        <dbReference type="ARBA" id="ARBA00022989"/>
    </source>
</evidence>
<keyword evidence="5 11" id="KW-1133">Transmembrane helix</keyword>
<proteinExistence type="inferred from homology"/>
<dbReference type="PRINTS" id="PR00245">
    <property type="entry name" value="OLFACTORYR"/>
</dbReference>
<dbReference type="Pfam" id="PF13853">
    <property type="entry name" value="7tm_4"/>
    <property type="match status" value="1"/>
</dbReference>
<feature type="transmembrane region" description="Helical" evidence="11">
    <location>
        <begin position="238"/>
        <end position="260"/>
    </location>
</feature>
<evidence type="ECO:0000256" key="7">
    <source>
        <dbReference type="ARBA" id="ARBA00023136"/>
    </source>
</evidence>
<dbReference type="InterPro" id="IPR000725">
    <property type="entry name" value="Olfact_rcpt"/>
</dbReference>
<dbReference type="FunFam" id="1.20.1070.10:FF:000015">
    <property type="entry name" value="Olfactory receptor"/>
    <property type="match status" value="1"/>
</dbReference>
<dbReference type="Gene3D" id="1.20.1070.10">
    <property type="entry name" value="Rhodopsin 7-helix transmembrane proteins"/>
    <property type="match status" value="1"/>
</dbReference>
<keyword evidence="3 10" id="KW-0812">Transmembrane</keyword>
<evidence type="ECO:0000256" key="6">
    <source>
        <dbReference type="ARBA" id="ARBA00023040"/>
    </source>
</evidence>
<dbReference type="InterPro" id="IPR000276">
    <property type="entry name" value="GPCR_Rhodpsn"/>
</dbReference>
<gene>
    <name evidence="14" type="primary">LOC117357556</name>
</gene>
<dbReference type="PROSITE" id="PS00237">
    <property type="entry name" value="G_PROTEIN_RECEP_F1_1"/>
    <property type="match status" value="1"/>
</dbReference>
<dbReference type="FunCoup" id="A0A6P8R2N9">
    <property type="interactions" value="287"/>
</dbReference>
<dbReference type="GeneID" id="117357556"/>
<dbReference type="GO" id="GO:0004984">
    <property type="term" value="F:olfactory receptor activity"/>
    <property type="evidence" value="ECO:0007669"/>
    <property type="project" value="InterPro"/>
</dbReference>
<dbReference type="KEGG" id="gsh:117357556"/>
<evidence type="ECO:0000256" key="4">
    <source>
        <dbReference type="ARBA" id="ARBA00022725"/>
    </source>
</evidence>
<feature type="domain" description="G-protein coupled receptors family 1 profile" evidence="12">
    <location>
        <begin position="41"/>
        <end position="290"/>
    </location>
</feature>
<dbReference type="GO" id="GO:0005886">
    <property type="term" value="C:plasma membrane"/>
    <property type="evidence" value="ECO:0007669"/>
    <property type="project" value="UniProtKB-SubCell"/>
</dbReference>
<evidence type="ECO:0000313" key="13">
    <source>
        <dbReference type="Proteomes" id="UP000515159"/>
    </source>
</evidence>
<dbReference type="SUPFAM" id="SSF81321">
    <property type="entry name" value="Family A G protein-coupled receptor-like"/>
    <property type="match status" value="1"/>
</dbReference>
<dbReference type="OrthoDB" id="9615015at2759"/>
<evidence type="ECO:0000256" key="11">
    <source>
        <dbReference type="RuleBase" id="RU363047"/>
    </source>
</evidence>